<dbReference type="InterPro" id="IPR001763">
    <property type="entry name" value="Rhodanese-like_dom"/>
</dbReference>
<reference evidence="6 7" key="1">
    <citation type="journal article" date="2021" name="ISME Commun">
        <title>Automated analysis of genomic sequences facilitates high-throughput and comprehensive description of bacteria.</title>
        <authorList>
            <person name="Hitch T.C.A."/>
        </authorList>
    </citation>
    <scope>NUCLEOTIDE SEQUENCE [LARGE SCALE GENOMIC DNA]</scope>
    <source>
        <strain evidence="6 7">Sanger_03</strain>
    </source>
</reference>
<dbReference type="RefSeq" id="WP_158367201.1">
    <property type="nucleotide sequence ID" value="NZ_JAOQJU010000001.1"/>
</dbReference>
<dbReference type="InterPro" id="IPR036873">
    <property type="entry name" value="Rhodanese-like_dom_sf"/>
</dbReference>
<keyword evidence="7" id="KW-1185">Reference proteome</keyword>
<accession>A0ABT2RHW5</accession>
<evidence type="ECO:0000256" key="4">
    <source>
        <dbReference type="SAM" id="SignalP"/>
    </source>
</evidence>
<dbReference type="PROSITE" id="PS50206">
    <property type="entry name" value="RHODANESE_3"/>
    <property type="match status" value="2"/>
</dbReference>
<comment type="caution">
    <text evidence="6">The sequence shown here is derived from an EMBL/GenBank/DDBJ whole genome shotgun (WGS) entry which is preliminary data.</text>
</comment>
<dbReference type="EC" id="2.8.1.1" evidence="1"/>
<evidence type="ECO:0000256" key="2">
    <source>
        <dbReference type="ARBA" id="ARBA00022737"/>
    </source>
</evidence>
<dbReference type="CDD" id="cd01449">
    <property type="entry name" value="TST_Repeat_2"/>
    <property type="match status" value="1"/>
</dbReference>
<dbReference type="PROSITE" id="PS51257">
    <property type="entry name" value="PROKAR_LIPOPROTEIN"/>
    <property type="match status" value="1"/>
</dbReference>
<feature type="chain" id="PRO_5046035288" description="thiosulfate sulfurtransferase" evidence="4">
    <location>
        <begin position="22"/>
        <end position="315"/>
    </location>
</feature>
<dbReference type="SMART" id="SM00450">
    <property type="entry name" value="RHOD"/>
    <property type="match status" value="2"/>
</dbReference>
<feature type="signal peptide" evidence="4">
    <location>
        <begin position="1"/>
        <end position="21"/>
    </location>
</feature>
<evidence type="ECO:0000256" key="1">
    <source>
        <dbReference type="ARBA" id="ARBA00012245"/>
    </source>
</evidence>
<keyword evidence="2" id="KW-0677">Repeat</keyword>
<protein>
    <recommendedName>
        <fullName evidence="1">thiosulfate sulfurtransferase</fullName>
        <ecNumber evidence="1">2.8.1.1</ecNumber>
    </recommendedName>
</protein>
<feature type="domain" description="Rhodanese" evidence="5">
    <location>
        <begin position="61"/>
        <end position="176"/>
    </location>
</feature>
<dbReference type="InterPro" id="IPR051126">
    <property type="entry name" value="Thiosulfate_sulfurtransferase"/>
</dbReference>
<organism evidence="6 7">
    <name type="scientific">Dorea acetigenes</name>
    <dbReference type="NCBI Taxonomy" id="2981787"/>
    <lineage>
        <taxon>Bacteria</taxon>
        <taxon>Bacillati</taxon>
        <taxon>Bacillota</taxon>
        <taxon>Clostridia</taxon>
        <taxon>Lachnospirales</taxon>
        <taxon>Lachnospiraceae</taxon>
        <taxon>Dorea</taxon>
    </lineage>
</organism>
<comment type="catalytic activity">
    <reaction evidence="3">
        <text>thiosulfate + hydrogen cyanide = thiocyanate + sulfite + 2 H(+)</text>
        <dbReference type="Rhea" id="RHEA:16881"/>
        <dbReference type="ChEBI" id="CHEBI:15378"/>
        <dbReference type="ChEBI" id="CHEBI:17359"/>
        <dbReference type="ChEBI" id="CHEBI:18022"/>
        <dbReference type="ChEBI" id="CHEBI:18407"/>
        <dbReference type="ChEBI" id="CHEBI:33542"/>
        <dbReference type="EC" id="2.8.1.1"/>
    </reaction>
</comment>
<proteinExistence type="predicted"/>
<sequence>MKDMKRVRRAGAALFLALAMAAGTVGCGSNETASETDAADDGERFQGEYIITADEAKELVGDDNVVFVDARGSKQAILGTIDGAIATTWQELCTCEEGKAGDENWGKIPEADDLAERLGELGLSKEKEIVFVGETKDGWGDDARLLWELAAAGYENVKMIDGGYAAAKAAGVKTQHLASKPEKTEVEIDEIDNTHVMTTEELQANYDDYTIVDVRTDEEYDGAVLYDEAQGGHMPGAIHVRYTDMFKDDGTLKPNDEIVEMFEAAGVEKDDKVVAYCTGGIRSAYVQLVLEMCGYENTWNYDQSYWRWCVVGEVE</sequence>
<dbReference type="SUPFAM" id="SSF52821">
    <property type="entry name" value="Rhodanese/Cell cycle control phosphatase"/>
    <property type="match status" value="2"/>
</dbReference>
<dbReference type="EMBL" id="JAOQJU010000001">
    <property type="protein sequence ID" value="MCU6684998.1"/>
    <property type="molecule type" value="Genomic_DNA"/>
</dbReference>
<evidence type="ECO:0000259" key="5">
    <source>
        <dbReference type="PROSITE" id="PS50206"/>
    </source>
</evidence>
<feature type="domain" description="Rhodanese" evidence="5">
    <location>
        <begin position="205"/>
        <end position="310"/>
    </location>
</feature>
<dbReference type="PANTHER" id="PTHR43855:SF1">
    <property type="entry name" value="THIOSULFATE SULFURTRANSFERASE"/>
    <property type="match status" value="1"/>
</dbReference>
<dbReference type="Gene3D" id="3.40.250.10">
    <property type="entry name" value="Rhodanese-like domain"/>
    <property type="match status" value="2"/>
</dbReference>
<dbReference type="Pfam" id="PF00581">
    <property type="entry name" value="Rhodanese"/>
    <property type="match status" value="2"/>
</dbReference>
<evidence type="ECO:0000313" key="6">
    <source>
        <dbReference type="EMBL" id="MCU6684998.1"/>
    </source>
</evidence>
<evidence type="ECO:0000256" key="3">
    <source>
        <dbReference type="ARBA" id="ARBA00047549"/>
    </source>
</evidence>
<keyword evidence="4" id="KW-0732">Signal</keyword>
<dbReference type="PANTHER" id="PTHR43855">
    <property type="entry name" value="THIOSULFATE SULFURTRANSFERASE"/>
    <property type="match status" value="1"/>
</dbReference>
<name>A0ABT2RHW5_9FIRM</name>
<evidence type="ECO:0000313" key="7">
    <source>
        <dbReference type="Proteomes" id="UP001652431"/>
    </source>
</evidence>
<dbReference type="Proteomes" id="UP001652431">
    <property type="component" value="Unassembled WGS sequence"/>
</dbReference>
<gene>
    <name evidence="6" type="ORF">OCV99_00255</name>
</gene>